<proteinExistence type="predicted"/>
<dbReference type="Gene3D" id="1.10.287.2250">
    <property type="match status" value="1"/>
</dbReference>
<organism evidence="3 4">
    <name type="scientific">Rotaria sordida</name>
    <dbReference type="NCBI Taxonomy" id="392033"/>
    <lineage>
        <taxon>Eukaryota</taxon>
        <taxon>Metazoa</taxon>
        <taxon>Spiralia</taxon>
        <taxon>Gnathifera</taxon>
        <taxon>Rotifera</taxon>
        <taxon>Eurotatoria</taxon>
        <taxon>Bdelloidea</taxon>
        <taxon>Philodinida</taxon>
        <taxon>Philodinidae</taxon>
        <taxon>Rotaria</taxon>
    </lineage>
</organism>
<reference evidence="3" key="1">
    <citation type="submission" date="2021-02" db="EMBL/GenBank/DDBJ databases">
        <authorList>
            <person name="Nowell W R."/>
        </authorList>
    </citation>
    <scope>NUCLEOTIDE SEQUENCE</scope>
</reference>
<evidence type="ECO:0000256" key="1">
    <source>
        <dbReference type="SAM" id="SignalP"/>
    </source>
</evidence>
<feature type="chain" id="PRO_5032477342" description="Cathepsin propeptide inhibitor domain-containing protein" evidence="1">
    <location>
        <begin position="18"/>
        <end position="85"/>
    </location>
</feature>
<feature type="signal peptide" evidence="1">
    <location>
        <begin position="1"/>
        <end position="17"/>
    </location>
</feature>
<evidence type="ECO:0000313" key="4">
    <source>
        <dbReference type="Proteomes" id="UP000663864"/>
    </source>
</evidence>
<dbReference type="InterPro" id="IPR038765">
    <property type="entry name" value="Papain-like_cys_pep_sf"/>
</dbReference>
<dbReference type="Pfam" id="PF08246">
    <property type="entry name" value="Inhibitor_I29"/>
    <property type="match status" value="1"/>
</dbReference>
<gene>
    <name evidence="3" type="ORF">ZHD862_LOCUS37217</name>
</gene>
<comment type="caution">
    <text evidence="3">The sequence shown here is derived from an EMBL/GenBank/DDBJ whole genome shotgun (WGS) entry which is preliminary data.</text>
</comment>
<protein>
    <recommendedName>
        <fullName evidence="2">Cathepsin propeptide inhibitor domain-containing protein</fullName>
    </recommendedName>
</protein>
<feature type="domain" description="Cathepsin propeptide inhibitor" evidence="2">
    <location>
        <begin position="23"/>
        <end position="80"/>
    </location>
</feature>
<dbReference type="AlphaFoldDB" id="A0A815SSP6"/>
<evidence type="ECO:0000313" key="3">
    <source>
        <dbReference type="EMBL" id="CAF1495686.1"/>
    </source>
</evidence>
<name>A0A815SSP6_9BILA</name>
<dbReference type="SUPFAM" id="SSF54001">
    <property type="entry name" value="Cysteine proteinases"/>
    <property type="match status" value="1"/>
</dbReference>
<dbReference type="Proteomes" id="UP000663864">
    <property type="component" value="Unassembled WGS sequence"/>
</dbReference>
<dbReference type="InterPro" id="IPR013201">
    <property type="entry name" value="Prot_inhib_I29"/>
</dbReference>
<sequence length="85" mass="10162">MHIKLIIFLVVLNVVSSSSPFDWLKFKRHYNKHYKSAAEEAERKQIFLENVNRIRTYERLHPNATFTLGINHLTDRRIEVNPISR</sequence>
<evidence type="ECO:0000259" key="2">
    <source>
        <dbReference type="SMART" id="SM00848"/>
    </source>
</evidence>
<accession>A0A815SSP6</accession>
<keyword evidence="1" id="KW-0732">Signal</keyword>
<dbReference type="SMART" id="SM00848">
    <property type="entry name" value="Inhibitor_I29"/>
    <property type="match status" value="1"/>
</dbReference>
<dbReference type="EMBL" id="CAJNOT010006759">
    <property type="protein sequence ID" value="CAF1495686.1"/>
    <property type="molecule type" value="Genomic_DNA"/>
</dbReference>